<evidence type="ECO:0000313" key="8">
    <source>
        <dbReference type="Proteomes" id="UP000182569"/>
    </source>
</evidence>
<gene>
    <name evidence="7" type="ORF">A7L45_14175</name>
</gene>
<evidence type="ECO:0000256" key="1">
    <source>
        <dbReference type="ARBA" id="ARBA00004236"/>
    </source>
</evidence>
<evidence type="ECO:0000256" key="6">
    <source>
        <dbReference type="SAM" id="Phobius"/>
    </source>
</evidence>
<dbReference type="RefSeq" id="WP_071613432.1">
    <property type="nucleotide sequence ID" value="NZ_CP015756.1"/>
</dbReference>
<dbReference type="Pfam" id="PF04347">
    <property type="entry name" value="FliO"/>
    <property type="match status" value="1"/>
</dbReference>
<evidence type="ECO:0000256" key="5">
    <source>
        <dbReference type="ARBA" id="ARBA00023136"/>
    </source>
</evidence>
<keyword evidence="4 6" id="KW-1133">Transmembrane helix</keyword>
<dbReference type="Proteomes" id="UP000182569">
    <property type="component" value="Chromosome"/>
</dbReference>
<sequence length="126" mass="15138">MLDKEFWMFMFKIIIFLPFILFMLYLSLKYGGTKLRKLQDGRYMRILDRISLSKENSIAVVKIGDKAYAVSSSLNDVKILFELPSEEIIKIEKIKELPQYEDMKDLFKKHIFKKQTKEEVRYENKK</sequence>
<evidence type="ECO:0000313" key="7">
    <source>
        <dbReference type="EMBL" id="APC41138.1"/>
    </source>
</evidence>
<keyword evidence="7" id="KW-0282">Flagellum</keyword>
<dbReference type="OrthoDB" id="1936088at2"/>
<organism evidence="7 8">
    <name type="scientific">Clostridium estertheticum subsp. estertheticum</name>
    <dbReference type="NCBI Taxonomy" id="1552"/>
    <lineage>
        <taxon>Bacteria</taxon>
        <taxon>Bacillati</taxon>
        <taxon>Bacillota</taxon>
        <taxon>Clostridia</taxon>
        <taxon>Eubacteriales</taxon>
        <taxon>Clostridiaceae</taxon>
        <taxon>Clostridium</taxon>
    </lineage>
</organism>
<dbReference type="GO" id="GO:0016020">
    <property type="term" value="C:membrane"/>
    <property type="evidence" value="ECO:0007669"/>
    <property type="project" value="InterPro"/>
</dbReference>
<keyword evidence="3 6" id="KW-0812">Transmembrane</keyword>
<dbReference type="InterPro" id="IPR022781">
    <property type="entry name" value="Flagellar_biosynth_FliO"/>
</dbReference>
<evidence type="ECO:0000256" key="2">
    <source>
        <dbReference type="ARBA" id="ARBA00022475"/>
    </source>
</evidence>
<keyword evidence="8" id="KW-1185">Reference proteome</keyword>
<reference evidence="8" key="1">
    <citation type="journal article" date="2016" name="Front. Microbiol.">
        <title>Complete Genome Sequence of Clostridium estertheticum DSM 8809, a Microbe Identified in Spoiled Vacuum Packed Beef.</title>
        <authorList>
            <person name="Yu Z."/>
            <person name="Gunn L."/>
            <person name="Brennan E."/>
            <person name="Reid R."/>
            <person name="Wall P.G."/>
            <person name="Gaora O.P."/>
            <person name="Hurley D."/>
            <person name="Bolton D."/>
            <person name="Fanning S."/>
        </authorList>
    </citation>
    <scope>NUCLEOTIDE SEQUENCE [LARGE SCALE GENOMIC DNA]</scope>
    <source>
        <strain evidence="8">DSM 8809</strain>
    </source>
</reference>
<keyword evidence="7" id="KW-0969">Cilium</keyword>
<dbReference type="EMBL" id="CP015756">
    <property type="protein sequence ID" value="APC41138.1"/>
    <property type="molecule type" value="Genomic_DNA"/>
</dbReference>
<name>A0A1J0GID6_9CLOT</name>
<comment type="subcellular location">
    <subcellularLocation>
        <location evidence="1">Cell membrane</location>
    </subcellularLocation>
</comment>
<keyword evidence="5 6" id="KW-0472">Membrane</keyword>
<keyword evidence="7" id="KW-0966">Cell projection</keyword>
<proteinExistence type="predicted"/>
<evidence type="ECO:0000256" key="4">
    <source>
        <dbReference type="ARBA" id="ARBA00022989"/>
    </source>
</evidence>
<dbReference type="AlphaFoldDB" id="A0A1J0GID6"/>
<dbReference type="KEGG" id="ceu:A7L45_14175"/>
<dbReference type="GO" id="GO:0044781">
    <property type="term" value="P:bacterial-type flagellum organization"/>
    <property type="evidence" value="ECO:0007669"/>
    <property type="project" value="InterPro"/>
</dbReference>
<feature type="transmembrane region" description="Helical" evidence="6">
    <location>
        <begin position="6"/>
        <end position="28"/>
    </location>
</feature>
<dbReference type="STRING" id="1552.A7L45_14175"/>
<keyword evidence="2" id="KW-1003">Cell membrane</keyword>
<accession>A0A1J0GID6</accession>
<protein>
    <submittedName>
        <fullName evidence="7">Flagellar biosynthesis protein FliZ</fullName>
    </submittedName>
</protein>
<evidence type="ECO:0000256" key="3">
    <source>
        <dbReference type="ARBA" id="ARBA00022692"/>
    </source>
</evidence>